<dbReference type="Proteomes" id="UP001235939">
    <property type="component" value="Chromosome 02"/>
</dbReference>
<comment type="subcellular location">
    <subcellularLocation>
        <location evidence="1">Endoplasmic reticulum</location>
    </subcellularLocation>
</comment>
<dbReference type="PANTHER" id="PTHR13923">
    <property type="entry name" value="SEC31-RELATED PROTEIN"/>
    <property type="match status" value="1"/>
</dbReference>
<sequence length="1242" mass="133876">MKVKEIAGTCHFAWSPTDHCLVTGTAAQQLDATFSTTAALELWQLDMSQPNLEAEKCASLTTEQRFHQMAWGKHGVIVAGTGGGTLLIYNPDRLKAGQSDALLAQHTHHTGPVRALDFNPFQPHLLASGAAESTILVWDLKTMGKPMAPGSTSLPAEEVTSVAWNHQVQYILASSFHSRCVVWDLRKNEPVIKVSDSSSHVRCKVVAWHPDVATQMCLASEDDHCPVVQLWDLRFATSPLKTQEQHQAGVLSIAWCPLDSDLLLSCGKDNQLLCWNPNANLPGGDILCSMPLDTQWNFSVQWSPRNPALLATSSFDGKLSVYSILGSPSTQASHLDISDSFPGTHLNTKLPVASSQSYLKKPPKWLNRTCGASFGFGGKLVLYGKTESSQVLISQVVTHPELISRAKKLESALNSGDLLNYCLNKLNDTSHPKLSLLWSFVKSSMDKDPRASKLALLGFDSSNLPNQISDLAISDGPQNKATDYPSKESMTTKKGNSTLIHALLTGNIDIAVNLCIQEGSWPEAFILAQAGGRELFCQTQENYLQISTSPYAQLLSAIVADDWDDLVTDVTAEGWRAVLGALLSYAPTTELSQLCDALGEQLSKLGLPLEALLCYICSGNAEKMSQSWKMALPEVGHEALAELVVVLRVLQQPLQSGPSLTSLLMAYLEGLCHQGALSLAAALVKYLEIPSLKKLHERILPALMPPKTHTHPTNNTNMHHISNSYKSPGYQNSYNQAVNSSYEPQPPSRPPSRPGSAIPPPSTYSPAYAPPPPKYGNLNSPYSPTYSQPAPSKPIYSPNYATPSIHAGLSSNTLSQPPSTYGTVPQNNITSPPSNFFNPYSSNPTGYGAQPSAQQGYGAHTQPPPISYINPATSPSSAYSPGISSAVPSSSGLGTPLNKYGMASPNNMMSPPPAGIMPPGNMPLQSANTLPPPPTGRMPLHSTGTLPPPPIGNMPMQSKNILQPQVGNMLLPPASTLPPPPPTSSMQSSMSSPLPGNMPLQPSSTMLPPPGSMLHPSTLPPPPLAGSMSSANPIGIQQASNIPRYAADTMHPPHMPTLPPNQPSPPPTPPPQAVKPGWNDPPPIQTTRIRSRSTSSVMPYPGSFYDPTEHRGQESGEPAEHPASPPMMAMNSQDQVIQKVLEALKEQCLRTTSNPQHCRKLEEVSRRLENLYEQLCYRSLPPPALEGLHQIVHSIQNSDFLQALNLHNQLVSGAHFSDISSFMPGIKVLLQTATILRLKYDG</sequence>
<feature type="repeat" description="WD" evidence="9">
    <location>
        <begin position="106"/>
        <end position="142"/>
    </location>
</feature>
<evidence type="ECO:0000256" key="1">
    <source>
        <dbReference type="ARBA" id="ARBA00004240"/>
    </source>
</evidence>
<evidence type="ECO:0000259" key="11">
    <source>
        <dbReference type="Pfam" id="PF12931"/>
    </source>
</evidence>
<evidence type="ECO:0000256" key="3">
    <source>
        <dbReference type="ARBA" id="ARBA00022448"/>
    </source>
</evidence>
<keyword evidence="5" id="KW-0677">Repeat</keyword>
<comment type="similarity">
    <text evidence="2">Belongs to the WD repeat SEC31 family.</text>
</comment>
<dbReference type="InterPro" id="IPR036322">
    <property type="entry name" value="WD40_repeat_dom_sf"/>
</dbReference>
<evidence type="ECO:0000256" key="2">
    <source>
        <dbReference type="ARBA" id="ARBA00009358"/>
    </source>
</evidence>
<dbReference type="InterPro" id="IPR024298">
    <property type="entry name" value="Sec16_Sec23-bd"/>
</dbReference>
<feature type="region of interest" description="Disordered" evidence="10">
    <location>
        <begin position="974"/>
        <end position="1034"/>
    </location>
</feature>
<evidence type="ECO:0000256" key="4">
    <source>
        <dbReference type="ARBA" id="ARBA00022574"/>
    </source>
</evidence>
<feature type="compositionally biased region" description="Low complexity" evidence="10">
    <location>
        <begin position="984"/>
        <end position="995"/>
    </location>
</feature>
<name>A0ABY6K330_9ARAC</name>
<keyword evidence="6" id="KW-0256">Endoplasmic reticulum</keyword>
<proteinExistence type="inferred from homology"/>
<evidence type="ECO:0000256" key="9">
    <source>
        <dbReference type="PROSITE-ProRule" id="PRU00221"/>
    </source>
</evidence>
<dbReference type="InterPro" id="IPR001680">
    <property type="entry name" value="WD40_rpt"/>
</dbReference>
<reference evidence="12 13" key="1">
    <citation type="submission" date="2022-01" db="EMBL/GenBank/DDBJ databases">
        <title>A chromosomal length assembly of Cordylochernes scorpioides.</title>
        <authorList>
            <person name="Zeh D."/>
            <person name="Zeh J."/>
        </authorList>
    </citation>
    <scope>NUCLEOTIDE SEQUENCE [LARGE SCALE GENOMIC DNA]</scope>
    <source>
        <strain evidence="12">IN4F17</strain>
        <tissue evidence="12">Whole Body</tissue>
    </source>
</reference>
<protein>
    <submittedName>
        <fullName evidence="12">SEC31A</fullName>
    </submittedName>
</protein>
<feature type="compositionally biased region" description="Polar residues" evidence="10">
    <location>
        <begin position="777"/>
        <end position="790"/>
    </location>
</feature>
<feature type="region of interest" description="Disordered" evidence="10">
    <location>
        <begin position="911"/>
        <end position="958"/>
    </location>
</feature>
<feature type="domain" description="Sec16 Sec23-binding" evidence="11">
    <location>
        <begin position="501"/>
        <end position="622"/>
    </location>
</feature>
<dbReference type="Gene3D" id="2.130.10.10">
    <property type="entry name" value="YVTN repeat-like/Quinoprotein amine dehydrogenase"/>
    <property type="match status" value="1"/>
</dbReference>
<evidence type="ECO:0000256" key="7">
    <source>
        <dbReference type="ARBA" id="ARBA00022892"/>
    </source>
</evidence>
<organism evidence="12 13">
    <name type="scientific">Cordylochernes scorpioides</name>
    <dbReference type="NCBI Taxonomy" id="51811"/>
    <lineage>
        <taxon>Eukaryota</taxon>
        <taxon>Metazoa</taxon>
        <taxon>Ecdysozoa</taxon>
        <taxon>Arthropoda</taxon>
        <taxon>Chelicerata</taxon>
        <taxon>Arachnida</taxon>
        <taxon>Pseudoscorpiones</taxon>
        <taxon>Cheliferoidea</taxon>
        <taxon>Chernetidae</taxon>
        <taxon>Cordylochernes</taxon>
    </lineage>
</organism>
<evidence type="ECO:0000256" key="5">
    <source>
        <dbReference type="ARBA" id="ARBA00022737"/>
    </source>
</evidence>
<evidence type="ECO:0000313" key="13">
    <source>
        <dbReference type="Proteomes" id="UP001235939"/>
    </source>
</evidence>
<dbReference type="PROSITE" id="PS50082">
    <property type="entry name" value="WD_REPEATS_2"/>
    <property type="match status" value="1"/>
</dbReference>
<feature type="region of interest" description="Disordered" evidence="10">
    <location>
        <begin position="703"/>
        <end position="892"/>
    </location>
</feature>
<dbReference type="Gene3D" id="1.20.940.10">
    <property type="entry name" value="Functional domain of the splicing factor Prp18"/>
    <property type="match status" value="1"/>
</dbReference>
<feature type="compositionally biased region" description="Low complexity" evidence="10">
    <location>
        <begin position="1086"/>
        <end position="1096"/>
    </location>
</feature>
<evidence type="ECO:0000313" key="12">
    <source>
        <dbReference type="EMBL" id="UYV63213.1"/>
    </source>
</evidence>
<feature type="compositionally biased region" description="Polar residues" evidence="10">
    <location>
        <begin position="721"/>
        <end position="739"/>
    </location>
</feature>
<evidence type="ECO:0000256" key="10">
    <source>
        <dbReference type="SAM" id="MobiDB-lite"/>
    </source>
</evidence>
<dbReference type="Pfam" id="PF00400">
    <property type="entry name" value="WD40"/>
    <property type="match status" value="2"/>
</dbReference>
<keyword evidence="3" id="KW-0813">Transport</keyword>
<evidence type="ECO:0000256" key="6">
    <source>
        <dbReference type="ARBA" id="ARBA00022824"/>
    </source>
</evidence>
<keyword evidence="8" id="KW-0653">Protein transport</keyword>
<accession>A0ABY6K330</accession>
<feature type="compositionally biased region" description="Low complexity" evidence="10">
    <location>
        <begin position="705"/>
        <end position="720"/>
    </location>
</feature>
<dbReference type="EMBL" id="CP092864">
    <property type="protein sequence ID" value="UYV63213.1"/>
    <property type="molecule type" value="Genomic_DNA"/>
</dbReference>
<dbReference type="Pfam" id="PF12931">
    <property type="entry name" value="TPR_Sec16"/>
    <property type="match status" value="1"/>
</dbReference>
<keyword evidence="7" id="KW-0931">ER-Golgi transport</keyword>
<feature type="compositionally biased region" description="Pro residues" evidence="10">
    <location>
        <begin position="1053"/>
        <end position="1084"/>
    </location>
</feature>
<dbReference type="InterPro" id="IPR040251">
    <property type="entry name" value="SEC31-like"/>
</dbReference>
<dbReference type="PANTHER" id="PTHR13923:SF11">
    <property type="entry name" value="SECRETORY 31, ISOFORM D"/>
    <property type="match status" value="1"/>
</dbReference>
<keyword evidence="13" id="KW-1185">Reference proteome</keyword>
<dbReference type="Gene3D" id="1.25.40.1030">
    <property type="match status" value="1"/>
</dbReference>
<feature type="region of interest" description="Disordered" evidence="10">
    <location>
        <begin position="1046"/>
        <end position="1125"/>
    </location>
</feature>
<dbReference type="SUPFAM" id="SSF50978">
    <property type="entry name" value="WD40 repeat-like"/>
    <property type="match status" value="1"/>
</dbReference>
<feature type="compositionally biased region" description="Basic and acidic residues" evidence="10">
    <location>
        <begin position="1107"/>
        <end position="1120"/>
    </location>
</feature>
<feature type="compositionally biased region" description="Low complexity" evidence="10">
    <location>
        <begin position="874"/>
        <end position="892"/>
    </location>
</feature>
<keyword evidence="4 9" id="KW-0853">WD repeat</keyword>
<dbReference type="SMART" id="SM00320">
    <property type="entry name" value="WD40"/>
    <property type="match status" value="6"/>
</dbReference>
<gene>
    <name evidence="12" type="ORF">LAZ67_2003459</name>
</gene>
<evidence type="ECO:0000256" key="8">
    <source>
        <dbReference type="ARBA" id="ARBA00022927"/>
    </source>
</evidence>
<dbReference type="InterPro" id="IPR015943">
    <property type="entry name" value="WD40/YVTN_repeat-like_dom_sf"/>
</dbReference>
<feature type="compositionally biased region" description="Pro residues" evidence="10">
    <location>
        <begin position="744"/>
        <end position="774"/>
    </location>
</feature>
<feature type="compositionally biased region" description="Polar residues" evidence="10">
    <location>
        <begin position="809"/>
        <end position="830"/>
    </location>
</feature>
<feature type="compositionally biased region" description="Low complexity" evidence="10">
    <location>
        <begin position="831"/>
        <end position="844"/>
    </location>
</feature>
<dbReference type="PROSITE" id="PS50294">
    <property type="entry name" value="WD_REPEATS_REGION"/>
    <property type="match status" value="1"/>
</dbReference>